<organism evidence="1">
    <name type="scientific">Pithovirus LCPAC406</name>
    <dbReference type="NCBI Taxonomy" id="2506599"/>
    <lineage>
        <taxon>Viruses</taxon>
        <taxon>Pithoviruses</taxon>
    </lineage>
</organism>
<accession>A0A481ZHH7</accession>
<dbReference type="EMBL" id="MK500611">
    <property type="protein sequence ID" value="QBK94049.1"/>
    <property type="molecule type" value="Genomic_DNA"/>
</dbReference>
<sequence length="139" mass="16359">MTRLVCINNEYPLDGMNYELPKDARIFLDKINSPLVSKSGKECHWYKDALSQYRNPKIGMYREYAYNEEGEYFIHDAGIRGIKWRTHPDLIAYIEQTDQTNYKIMDVPEGKIFTEFHLEESDHNDLFIIIISDSPISFA</sequence>
<evidence type="ECO:0000313" key="1">
    <source>
        <dbReference type="EMBL" id="QBK94049.1"/>
    </source>
</evidence>
<reference evidence="1" key="1">
    <citation type="journal article" date="2019" name="MBio">
        <title>Virus Genomes from Deep Sea Sediments Expand the Ocean Megavirome and Support Independent Origins of Viral Gigantism.</title>
        <authorList>
            <person name="Backstrom D."/>
            <person name="Yutin N."/>
            <person name="Jorgensen S.L."/>
            <person name="Dharamshi J."/>
            <person name="Homa F."/>
            <person name="Zaremba-Niedwiedzka K."/>
            <person name="Spang A."/>
            <person name="Wolf Y.I."/>
            <person name="Koonin E.V."/>
            <person name="Ettema T.J."/>
        </authorList>
    </citation>
    <scope>NUCLEOTIDE SEQUENCE</scope>
</reference>
<proteinExistence type="predicted"/>
<protein>
    <submittedName>
        <fullName evidence="1">Uncharacterized protein</fullName>
    </submittedName>
</protein>
<gene>
    <name evidence="1" type="ORF">LCPAC406_03630</name>
</gene>
<name>A0A481ZHH7_9VIRU</name>